<sequence>MSTLTRILADLNGSQLTAEDVEDAKRRAIRWLSYSAALNAQDAPAWQVLRAEVKRTRLVMRRALKNSGPEATMGAMRQHDQAQGAYMAALRFEGEKAADVARSQGWDHANYTDAYGGDLDATPEVPARFAHVADAYRTAYAEGVEAFQDRDDS</sequence>
<gene>
    <name evidence="1" type="ORF">OG699_37985</name>
</gene>
<dbReference type="EMBL" id="CP109546">
    <property type="protein sequence ID" value="WTZ13254.1"/>
    <property type="molecule type" value="Genomic_DNA"/>
</dbReference>
<protein>
    <submittedName>
        <fullName evidence="1">Uncharacterized protein</fullName>
    </submittedName>
</protein>
<reference evidence="1" key="1">
    <citation type="submission" date="2022-10" db="EMBL/GenBank/DDBJ databases">
        <title>The complete genomes of actinobacterial strains from the NBC collection.</title>
        <authorList>
            <person name="Joergensen T.S."/>
            <person name="Alvarez Arevalo M."/>
            <person name="Sterndorff E.B."/>
            <person name="Faurdal D."/>
            <person name="Vuksanovic O."/>
            <person name="Mourched A.-S."/>
            <person name="Charusanti P."/>
            <person name="Shaw S."/>
            <person name="Blin K."/>
            <person name="Weber T."/>
        </authorList>
    </citation>
    <scope>NUCLEOTIDE SEQUENCE</scope>
    <source>
        <strain evidence="1">NBC_01393</strain>
    </source>
</reference>
<proteinExistence type="predicted"/>
<dbReference type="AlphaFoldDB" id="A0AAU3I7Z9"/>
<accession>A0AAU3I7Z9</accession>
<name>A0AAU3I7Z9_9ACTN</name>
<evidence type="ECO:0000313" key="1">
    <source>
        <dbReference type="EMBL" id="WTZ13254.1"/>
    </source>
</evidence>
<organism evidence="1">
    <name type="scientific">Streptomyces sp. NBC_01393</name>
    <dbReference type="NCBI Taxonomy" id="2903851"/>
    <lineage>
        <taxon>Bacteria</taxon>
        <taxon>Bacillati</taxon>
        <taxon>Actinomycetota</taxon>
        <taxon>Actinomycetes</taxon>
        <taxon>Kitasatosporales</taxon>
        <taxon>Streptomycetaceae</taxon>
        <taxon>Streptomyces</taxon>
    </lineage>
</organism>